<organism evidence="2">
    <name type="scientific">Arundo donax</name>
    <name type="common">Giant reed</name>
    <name type="synonym">Donax arundinaceus</name>
    <dbReference type="NCBI Taxonomy" id="35708"/>
    <lineage>
        <taxon>Eukaryota</taxon>
        <taxon>Viridiplantae</taxon>
        <taxon>Streptophyta</taxon>
        <taxon>Embryophyta</taxon>
        <taxon>Tracheophyta</taxon>
        <taxon>Spermatophyta</taxon>
        <taxon>Magnoliopsida</taxon>
        <taxon>Liliopsida</taxon>
        <taxon>Poales</taxon>
        <taxon>Poaceae</taxon>
        <taxon>PACMAD clade</taxon>
        <taxon>Arundinoideae</taxon>
        <taxon>Arundineae</taxon>
        <taxon>Arundo</taxon>
    </lineage>
</organism>
<evidence type="ECO:0000256" key="1">
    <source>
        <dbReference type="SAM" id="SignalP"/>
    </source>
</evidence>
<keyword evidence="1" id="KW-0732">Signal</keyword>
<dbReference type="EMBL" id="GBRH01202704">
    <property type="protein sequence ID" value="JAD95191.1"/>
    <property type="molecule type" value="Transcribed_RNA"/>
</dbReference>
<proteinExistence type="predicted"/>
<sequence length="43" mass="5159">MQIFSLSFFFILTTQAMHPFYSYHFVEFKCPTNIIPRILCNDP</sequence>
<dbReference type="AlphaFoldDB" id="A0A0A9E546"/>
<reference evidence="2" key="2">
    <citation type="journal article" date="2015" name="Data Brief">
        <title>Shoot transcriptome of the giant reed, Arundo donax.</title>
        <authorList>
            <person name="Barrero R.A."/>
            <person name="Guerrero F.D."/>
            <person name="Moolhuijzen P."/>
            <person name="Goolsby J.A."/>
            <person name="Tidwell J."/>
            <person name="Bellgard S.E."/>
            <person name="Bellgard M.I."/>
        </authorList>
    </citation>
    <scope>NUCLEOTIDE SEQUENCE</scope>
    <source>
        <tissue evidence="2">Shoot tissue taken approximately 20 cm above the soil surface</tissue>
    </source>
</reference>
<accession>A0A0A9E546</accession>
<evidence type="ECO:0000313" key="2">
    <source>
        <dbReference type="EMBL" id="JAD95191.1"/>
    </source>
</evidence>
<reference evidence="2" key="1">
    <citation type="submission" date="2014-09" db="EMBL/GenBank/DDBJ databases">
        <authorList>
            <person name="Magalhaes I.L.F."/>
            <person name="Oliveira U."/>
            <person name="Santos F.R."/>
            <person name="Vidigal T.H.D.A."/>
            <person name="Brescovit A.D."/>
            <person name="Santos A.J."/>
        </authorList>
    </citation>
    <scope>NUCLEOTIDE SEQUENCE</scope>
    <source>
        <tissue evidence="2">Shoot tissue taken approximately 20 cm above the soil surface</tissue>
    </source>
</reference>
<protein>
    <submittedName>
        <fullName evidence="2">Uncharacterized protein</fullName>
    </submittedName>
</protein>
<feature type="signal peptide" evidence="1">
    <location>
        <begin position="1"/>
        <end position="16"/>
    </location>
</feature>
<name>A0A0A9E546_ARUDO</name>
<feature type="chain" id="PRO_5002045234" evidence="1">
    <location>
        <begin position="17"/>
        <end position="43"/>
    </location>
</feature>